<dbReference type="PANTHER" id="PTHR43798:SF33">
    <property type="entry name" value="HYDROLASE, PUTATIVE (AFU_ORTHOLOGUE AFUA_2G14860)-RELATED"/>
    <property type="match status" value="1"/>
</dbReference>
<comment type="caution">
    <text evidence="2">The sequence shown here is derived from an EMBL/GenBank/DDBJ whole genome shotgun (WGS) entry which is preliminary data.</text>
</comment>
<dbReference type="Gene3D" id="3.40.50.1820">
    <property type="entry name" value="alpha/beta hydrolase"/>
    <property type="match status" value="1"/>
</dbReference>
<dbReference type="InterPro" id="IPR050266">
    <property type="entry name" value="AB_hydrolase_sf"/>
</dbReference>
<dbReference type="InterPro" id="IPR000073">
    <property type="entry name" value="AB_hydrolase_1"/>
</dbReference>
<evidence type="ECO:0000313" key="2">
    <source>
        <dbReference type="EMBL" id="MBS7526037.1"/>
    </source>
</evidence>
<dbReference type="Proteomes" id="UP000746471">
    <property type="component" value="Unassembled WGS sequence"/>
</dbReference>
<dbReference type="GO" id="GO:0016787">
    <property type="term" value="F:hydrolase activity"/>
    <property type="evidence" value="ECO:0007669"/>
    <property type="project" value="UniProtKB-KW"/>
</dbReference>
<dbReference type="PRINTS" id="PR00111">
    <property type="entry name" value="ABHYDROLASE"/>
</dbReference>
<organism evidence="2 3">
    <name type="scientific">Fusibacter paucivorans</name>
    <dbReference type="NCBI Taxonomy" id="76009"/>
    <lineage>
        <taxon>Bacteria</taxon>
        <taxon>Bacillati</taxon>
        <taxon>Bacillota</taxon>
        <taxon>Clostridia</taxon>
        <taxon>Eubacteriales</taxon>
        <taxon>Eubacteriales Family XII. Incertae Sedis</taxon>
        <taxon>Fusibacter</taxon>
    </lineage>
</organism>
<dbReference type="InterPro" id="IPR000639">
    <property type="entry name" value="Epox_hydrolase-like"/>
</dbReference>
<name>A0ABS5PPU2_9FIRM</name>
<gene>
    <name evidence="2" type="ORF">KHM83_05065</name>
</gene>
<evidence type="ECO:0000313" key="3">
    <source>
        <dbReference type="Proteomes" id="UP000746471"/>
    </source>
</evidence>
<keyword evidence="3" id="KW-1185">Reference proteome</keyword>
<accession>A0ABS5PPU2</accession>
<evidence type="ECO:0000259" key="1">
    <source>
        <dbReference type="Pfam" id="PF00561"/>
    </source>
</evidence>
<proteinExistence type="predicted"/>
<feature type="domain" description="AB hydrolase-1" evidence="1">
    <location>
        <begin position="27"/>
        <end position="255"/>
    </location>
</feature>
<protein>
    <submittedName>
        <fullName evidence="2">Alpha/beta fold hydrolase</fullName>
    </submittedName>
</protein>
<dbReference type="Pfam" id="PF00561">
    <property type="entry name" value="Abhydrolase_1"/>
    <property type="match status" value="1"/>
</dbReference>
<dbReference type="PANTHER" id="PTHR43798">
    <property type="entry name" value="MONOACYLGLYCEROL LIPASE"/>
    <property type="match status" value="1"/>
</dbReference>
<dbReference type="EMBL" id="JAHBCL010000007">
    <property type="protein sequence ID" value="MBS7526037.1"/>
    <property type="molecule type" value="Genomic_DNA"/>
</dbReference>
<reference evidence="2 3" key="1">
    <citation type="submission" date="2021-05" db="EMBL/GenBank/DDBJ databases">
        <title>Fusibacter ferrireducens sp. nov., an anaerobic, sulfur- and Fe-reducing bacterium isolated from the mangrove sediment.</title>
        <authorList>
            <person name="Qiu D."/>
        </authorList>
    </citation>
    <scope>NUCLEOTIDE SEQUENCE [LARGE SCALE GENOMIC DNA]</scope>
    <source>
        <strain evidence="2 3">DSM 12116</strain>
    </source>
</reference>
<dbReference type="PRINTS" id="PR00412">
    <property type="entry name" value="EPOXHYDRLASE"/>
</dbReference>
<sequence length="271" mass="30665">MSIFKNENLSLYYEVKGDTSSDRTIAFFNGVMASTSSWDALWPIFEKLGYRIILHDFKGQLKSDKPEGPYTFQSHCEEAYALLQYLDVQKVHIIGTSYGGEIAMKFAIQYPEMTESIAIIDSVSEIDAVMKTFLDSWSMLCDLDDGEKFFWGMLPSIYGPTFIKENKSMLEERAKALNKVPKDYFTGQKILYDTFLKDADFTDELSQIGCPSLIICGEEDLLKRPAFSRILADKIKGAEFALLPDCGHVAIFEKPDVLRSLLAGFILKQSL</sequence>
<dbReference type="SUPFAM" id="SSF53474">
    <property type="entry name" value="alpha/beta-Hydrolases"/>
    <property type="match status" value="1"/>
</dbReference>
<dbReference type="InterPro" id="IPR029058">
    <property type="entry name" value="AB_hydrolase_fold"/>
</dbReference>
<keyword evidence="2" id="KW-0378">Hydrolase</keyword>
<dbReference type="RefSeq" id="WP_213235823.1">
    <property type="nucleotide sequence ID" value="NZ_JAHBCL010000007.1"/>
</dbReference>